<feature type="transmembrane region" description="Helical" evidence="6">
    <location>
        <begin position="205"/>
        <end position="238"/>
    </location>
</feature>
<dbReference type="OrthoDB" id="4391260at2"/>
<organism evidence="8 9">
    <name type="scientific">Blastochloris tepida</name>
    <dbReference type="NCBI Taxonomy" id="2233851"/>
    <lineage>
        <taxon>Bacteria</taxon>
        <taxon>Pseudomonadati</taxon>
        <taxon>Pseudomonadota</taxon>
        <taxon>Alphaproteobacteria</taxon>
        <taxon>Hyphomicrobiales</taxon>
        <taxon>Blastochloridaceae</taxon>
        <taxon>Blastochloris</taxon>
    </lineage>
</organism>
<sequence>MNDRNYARPLEYVFAFITLFMMSGVLYGAFGLSTESSASIGQSSSYKMVWATLYFLVGWMIALRFRLVLPVFAFNFPVTLFALAYLLSEIVNGDDHGDLVRLLSLYFTFAFCAWLSVVFSLEKIVRLLVYVMFAVIPVHVVNLILFGTKYGSDDVIQRQTLLGFDSLSGLFGHKNLAGLAFAVGVALFLTLLLDRSQRYSRKLLFAGLVSSGLCLLMTGAALAIIVVMVIFSVMIWVSSLNTRRAFWVNAAALVALCGALVVAYDPDWALGLLGRSSDLTGRTVLWSWWSESFLEKPWIGYGYTGFFVPGGAVKILAARLSLEGGIANFHNSLLDIGIQTGVIGLSLFCLITAQGLWRGTIVAIRSHHALTTFPVAVLVGLCVHAFGESDIPLHNGFSTVIFFTLFFKISALYRSLERRPGRFRLKAGPPLVKPLAVRPAFPGGEDRGQDKPANLPVVS</sequence>
<evidence type="ECO:0000256" key="3">
    <source>
        <dbReference type="ARBA" id="ARBA00022989"/>
    </source>
</evidence>
<protein>
    <recommendedName>
        <fullName evidence="7">O-antigen ligase-related domain-containing protein</fullName>
    </recommendedName>
</protein>
<evidence type="ECO:0000313" key="9">
    <source>
        <dbReference type="Proteomes" id="UP000266934"/>
    </source>
</evidence>
<evidence type="ECO:0000259" key="7">
    <source>
        <dbReference type="Pfam" id="PF04932"/>
    </source>
</evidence>
<feature type="transmembrane region" description="Helical" evidence="6">
    <location>
        <begin position="67"/>
        <end position="87"/>
    </location>
</feature>
<dbReference type="EMBL" id="AP018907">
    <property type="protein sequence ID" value="BBF92624.1"/>
    <property type="molecule type" value="Genomic_DNA"/>
</dbReference>
<feature type="transmembrane region" description="Helical" evidence="6">
    <location>
        <begin position="369"/>
        <end position="387"/>
    </location>
</feature>
<feature type="region of interest" description="Disordered" evidence="5">
    <location>
        <begin position="440"/>
        <end position="459"/>
    </location>
</feature>
<dbReference type="KEGG" id="blag:BLTE_13090"/>
<dbReference type="InterPro" id="IPR007016">
    <property type="entry name" value="O-antigen_ligase-rel_domated"/>
</dbReference>
<dbReference type="GO" id="GO:0016020">
    <property type="term" value="C:membrane"/>
    <property type="evidence" value="ECO:0007669"/>
    <property type="project" value="UniProtKB-SubCell"/>
</dbReference>
<comment type="subcellular location">
    <subcellularLocation>
        <location evidence="1">Membrane</location>
        <topology evidence="1">Multi-pass membrane protein</topology>
    </subcellularLocation>
</comment>
<feature type="transmembrane region" description="Helical" evidence="6">
    <location>
        <begin position="12"/>
        <end position="32"/>
    </location>
</feature>
<evidence type="ECO:0000256" key="4">
    <source>
        <dbReference type="ARBA" id="ARBA00023136"/>
    </source>
</evidence>
<dbReference type="PANTHER" id="PTHR37422:SF21">
    <property type="entry name" value="EXOQ-LIKE PROTEIN"/>
    <property type="match status" value="1"/>
</dbReference>
<evidence type="ECO:0000256" key="1">
    <source>
        <dbReference type="ARBA" id="ARBA00004141"/>
    </source>
</evidence>
<evidence type="ECO:0000313" key="8">
    <source>
        <dbReference type="EMBL" id="BBF92624.1"/>
    </source>
</evidence>
<feature type="transmembrane region" description="Helical" evidence="6">
    <location>
        <begin position="336"/>
        <end position="357"/>
    </location>
</feature>
<feature type="transmembrane region" description="Helical" evidence="6">
    <location>
        <begin position="244"/>
        <end position="264"/>
    </location>
</feature>
<gene>
    <name evidence="8" type="ORF">BLTE_13090</name>
</gene>
<feature type="transmembrane region" description="Helical" evidence="6">
    <location>
        <begin position="298"/>
        <end position="316"/>
    </location>
</feature>
<feature type="transmembrane region" description="Helical" evidence="6">
    <location>
        <begin position="393"/>
        <end position="416"/>
    </location>
</feature>
<name>A0A348FZ91_9HYPH</name>
<dbReference type="RefSeq" id="WP_126398637.1">
    <property type="nucleotide sequence ID" value="NZ_AP018907.1"/>
</dbReference>
<feature type="transmembrane region" description="Helical" evidence="6">
    <location>
        <begin position="99"/>
        <end position="120"/>
    </location>
</feature>
<feature type="transmembrane region" description="Helical" evidence="6">
    <location>
        <begin position="127"/>
        <end position="146"/>
    </location>
</feature>
<dbReference type="Proteomes" id="UP000266934">
    <property type="component" value="Chromosome"/>
</dbReference>
<keyword evidence="3 6" id="KW-1133">Transmembrane helix</keyword>
<reference evidence="8 9" key="1">
    <citation type="submission" date="2018-08" db="EMBL/GenBank/DDBJ databases">
        <title>Complete genome sequencing of Blastochloris tepida GI.</title>
        <authorList>
            <person name="Tsukatani Y."/>
            <person name="Mori H."/>
        </authorList>
    </citation>
    <scope>NUCLEOTIDE SEQUENCE [LARGE SCALE GENOMIC DNA]</scope>
    <source>
        <strain evidence="8 9">GI</strain>
    </source>
</reference>
<dbReference type="PANTHER" id="PTHR37422">
    <property type="entry name" value="TEICHURONIC ACID BIOSYNTHESIS PROTEIN TUAE"/>
    <property type="match status" value="1"/>
</dbReference>
<feature type="domain" description="O-antigen ligase-related" evidence="7">
    <location>
        <begin position="207"/>
        <end position="349"/>
    </location>
</feature>
<evidence type="ECO:0000256" key="2">
    <source>
        <dbReference type="ARBA" id="ARBA00022692"/>
    </source>
</evidence>
<keyword evidence="9" id="KW-1185">Reference proteome</keyword>
<accession>A0A348FZ91</accession>
<evidence type="ECO:0000256" key="6">
    <source>
        <dbReference type="SAM" id="Phobius"/>
    </source>
</evidence>
<proteinExistence type="predicted"/>
<dbReference type="Pfam" id="PF04932">
    <property type="entry name" value="Wzy_C"/>
    <property type="match status" value="1"/>
</dbReference>
<dbReference type="AlphaFoldDB" id="A0A348FZ91"/>
<keyword evidence="2 6" id="KW-0812">Transmembrane</keyword>
<feature type="transmembrane region" description="Helical" evidence="6">
    <location>
        <begin position="176"/>
        <end position="193"/>
    </location>
</feature>
<keyword evidence="4 6" id="KW-0472">Membrane</keyword>
<feature type="transmembrane region" description="Helical" evidence="6">
    <location>
        <begin position="44"/>
        <end position="62"/>
    </location>
</feature>
<dbReference type="InterPro" id="IPR051533">
    <property type="entry name" value="WaaL-like"/>
</dbReference>
<evidence type="ECO:0000256" key="5">
    <source>
        <dbReference type="SAM" id="MobiDB-lite"/>
    </source>
</evidence>